<accession>A0A814IVS6</accession>
<gene>
    <name evidence="1" type="ORF">OXX778_LOCUS17778</name>
</gene>
<dbReference type="AlphaFoldDB" id="A0A814IVS6"/>
<organism evidence="1 2">
    <name type="scientific">Brachionus calyciflorus</name>
    <dbReference type="NCBI Taxonomy" id="104777"/>
    <lineage>
        <taxon>Eukaryota</taxon>
        <taxon>Metazoa</taxon>
        <taxon>Spiralia</taxon>
        <taxon>Gnathifera</taxon>
        <taxon>Rotifera</taxon>
        <taxon>Eurotatoria</taxon>
        <taxon>Monogononta</taxon>
        <taxon>Pseudotrocha</taxon>
        <taxon>Ploima</taxon>
        <taxon>Brachionidae</taxon>
        <taxon>Brachionus</taxon>
    </lineage>
</organism>
<proteinExistence type="predicted"/>
<keyword evidence="2" id="KW-1185">Reference proteome</keyword>
<dbReference type="Proteomes" id="UP000663879">
    <property type="component" value="Unassembled WGS sequence"/>
</dbReference>
<evidence type="ECO:0000313" key="1">
    <source>
        <dbReference type="EMBL" id="CAF1029173.1"/>
    </source>
</evidence>
<name>A0A814IVS6_9BILA</name>
<feature type="non-terminal residue" evidence="1">
    <location>
        <position position="1"/>
    </location>
</feature>
<evidence type="ECO:0000313" key="2">
    <source>
        <dbReference type="Proteomes" id="UP000663879"/>
    </source>
</evidence>
<reference evidence="1" key="1">
    <citation type="submission" date="2021-02" db="EMBL/GenBank/DDBJ databases">
        <authorList>
            <person name="Nowell W R."/>
        </authorList>
    </citation>
    <scope>NUCLEOTIDE SEQUENCE</scope>
    <source>
        <strain evidence="1">Ploen Becks lab</strain>
    </source>
</reference>
<comment type="caution">
    <text evidence="1">The sequence shown here is derived from an EMBL/GenBank/DDBJ whole genome shotgun (WGS) entry which is preliminary data.</text>
</comment>
<protein>
    <submittedName>
        <fullName evidence="1">Uncharacterized protein</fullName>
    </submittedName>
</protein>
<dbReference type="EMBL" id="CAJNOC010004654">
    <property type="protein sequence ID" value="CAF1029173.1"/>
    <property type="molecule type" value="Genomic_DNA"/>
</dbReference>
<sequence>GVPIGSINEIIKFLELNLKGSFYDRQNLIEFLNKILVSGQFMQEFMACLSILESVLFKMELSKYRVNLVYVSQSDSFYKMAENNSEMSQLKFFILFKDYAGVEFN</sequence>